<gene>
    <name evidence="1" type="ORF">F5876DRAFT_83362</name>
</gene>
<dbReference type="EMBL" id="MU796091">
    <property type="protein sequence ID" value="KAJ3804323.1"/>
    <property type="molecule type" value="Genomic_DNA"/>
</dbReference>
<reference evidence="1" key="1">
    <citation type="submission" date="2022-09" db="EMBL/GenBank/DDBJ databases">
        <title>A Global Phylogenomic Analysis of the Shiitake Genus Lentinula.</title>
        <authorList>
            <consortium name="DOE Joint Genome Institute"/>
            <person name="Sierra-Patev S."/>
            <person name="Min B."/>
            <person name="Naranjo-Ortiz M."/>
            <person name="Looney B."/>
            <person name="Konkel Z."/>
            <person name="Slot J.C."/>
            <person name="Sakamoto Y."/>
            <person name="Steenwyk J.L."/>
            <person name="Rokas A."/>
            <person name="Carro J."/>
            <person name="Camarero S."/>
            <person name="Ferreira P."/>
            <person name="Molpeceres G."/>
            <person name="Ruiz-Duenas F.J."/>
            <person name="Serrano A."/>
            <person name="Henrissat B."/>
            <person name="Drula E."/>
            <person name="Hughes K.W."/>
            <person name="Mata J.L."/>
            <person name="Ishikawa N.K."/>
            <person name="Vargas-Isla R."/>
            <person name="Ushijima S."/>
            <person name="Smith C.A."/>
            <person name="Ahrendt S."/>
            <person name="Andreopoulos W."/>
            <person name="He G."/>
            <person name="Labutti K."/>
            <person name="Lipzen A."/>
            <person name="Ng V."/>
            <person name="Riley R."/>
            <person name="Sandor L."/>
            <person name="Barry K."/>
            <person name="Martinez A.T."/>
            <person name="Xiao Y."/>
            <person name="Gibbons J.G."/>
            <person name="Terashima K."/>
            <person name="Grigoriev I.V."/>
            <person name="Hibbett D.S."/>
        </authorList>
    </citation>
    <scope>NUCLEOTIDE SEQUENCE</scope>
    <source>
        <strain evidence="1">TMI1499</strain>
    </source>
</reference>
<sequence length="256" mass="26836">MVAFHSIYHAIEIAGRSANWISTSTSDSRKDVVIFLAAVSVIPADAMPATRTVTGFEAQMPPNTLTEDLPTPLSTPTLVYSISVVGTTTENGNTMTVYGEDIINSEYIQVDGYPVTNVEGSTSYTWSTEALSTTFTEHEVFEVGTTAIDFILNNGSAAALEPAINIECNFDSGASSETGVCTEVVQFPGESTAQTTAWTGSIVPIFTFEVSVSATTTGSVTNAAGSMKGGQWSGLLATTCVVAVFFSLAGLIYGNV</sequence>
<dbReference type="Proteomes" id="UP001163835">
    <property type="component" value="Unassembled WGS sequence"/>
</dbReference>
<protein>
    <submittedName>
        <fullName evidence="1">Uncharacterized protein</fullName>
    </submittedName>
</protein>
<evidence type="ECO:0000313" key="2">
    <source>
        <dbReference type="Proteomes" id="UP001163835"/>
    </source>
</evidence>
<evidence type="ECO:0000313" key="1">
    <source>
        <dbReference type="EMBL" id="KAJ3804323.1"/>
    </source>
</evidence>
<keyword evidence="2" id="KW-1185">Reference proteome</keyword>
<name>A0ACC1TI71_9AGAR</name>
<proteinExistence type="predicted"/>
<organism evidence="1 2">
    <name type="scientific">Lentinula aff. lateritia</name>
    <dbReference type="NCBI Taxonomy" id="2804960"/>
    <lineage>
        <taxon>Eukaryota</taxon>
        <taxon>Fungi</taxon>
        <taxon>Dikarya</taxon>
        <taxon>Basidiomycota</taxon>
        <taxon>Agaricomycotina</taxon>
        <taxon>Agaricomycetes</taxon>
        <taxon>Agaricomycetidae</taxon>
        <taxon>Agaricales</taxon>
        <taxon>Marasmiineae</taxon>
        <taxon>Omphalotaceae</taxon>
        <taxon>Lentinula</taxon>
    </lineage>
</organism>
<comment type="caution">
    <text evidence="1">The sequence shown here is derived from an EMBL/GenBank/DDBJ whole genome shotgun (WGS) entry which is preliminary data.</text>
</comment>
<accession>A0ACC1TI71</accession>